<gene>
    <name evidence="18" type="ORF">METZ01_LOCUS167575</name>
</gene>
<evidence type="ECO:0000256" key="3">
    <source>
        <dbReference type="ARBA" id="ARBA00022475"/>
    </source>
</evidence>
<evidence type="ECO:0000256" key="8">
    <source>
        <dbReference type="ARBA" id="ARBA00022777"/>
    </source>
</evidence>
<evidence type="ECO:0000256" key="5">
    <source>
        <dbReference type="ARBA" id="ARBA00022692"/>
    </source>
</evidence>
<keyword evidence="7" id="KW-0547">Nucleotide-binding</keyword>
<accession>A0A382BMF8</accession>
<evidence type="ECO:0000256" key="9">
    <source>
        <dbReference type="ARBA" id="ARBA00022840"/>
    </source>
</evidence>
<evidence type="ECO:0000256" key="12">
    <source>
        <dbReference type="ARBA" id="ARBA00023137"/>
    </source>
</evidence>
<evidence type="ECO:0000256" key="16">
    <source>
        <dbReference type="SAM" id="MobiDB-lite"/>
    </source>
</evidence>
<evidence type="ECO:0000256" key="11">
    <source>
        <dbReference type="ARBA" id="ARBA00023136"/>
    </source>
</evidence>
<dbReference type="InterPro" id="IPR055163">
    <property type="entry name" value="ALK/LTK-like_GRD"/>
</dbReference>
<organism evidence="18">
    <name type="scientific">marine metagenome</name>
    <dbReference type="NCBI Taxonomy" id="408172"/>
    <lineage>
        <taxon>unclassified sequences</taxon>
        <taxon>metagenomes</taxon>
        <taxon>ecological metagenomes</taxon>
    </lineage>
</organism>
<comment type="subcellular location">
    <subcellularLocation>
        <location evidence="1">Cell membrane</location>
        <topology evidence="1">Single-pass type I membrane protein</topology>
    </subcellularLocation>
</comment>
<keyword evidence="6" id="KW-0732">Signal</keyword>
<evidence type="ECO:0000256" key="1">
    <source>
        <dbReference type="ARBA" id="ARBA00004251"/>
    </source>
</evidence>
<reference evidence="18" key="1">
    <citation type="submission" date="2018-05" db="EMBL/GenBank/DDBJ databases">
        <authorList>
            <person name="Lanie J.A."/>
            <person name="Ng W.-L."/>
            <person name="Kazmierczak K.M."/>
            <person name="Andrzejewski T.M."/>
            <person name="Davidsen T.M."/>
            <person name="Wayne K.J."/>
            <person name="Tettelin H."/>
            <person name="Glass J.I."/>
            <person name="Rusch D."/>
            <person name="Podicherti R."/>
            <person name="Tsui H.-C.T."/>
            <person name="Winkler M.E."/>
        </authorList>
    </citation>
    <scope>NUCLEOTIDE SEQUENCE</scope>
</reference>
<keyword evidence="4" id="KW-0808">Transferase</keyword>
<keyword evidence="15" id="KW-0325">Glycoprotein</keyword>
<keyword evidence="3" id="KW-1003">Cell membrane</keyword>
<dbReference type="GO" id="GO:0005524">
    <property type="term" value="F:ATP binding"/>
    <property type="evidence" value="ECO:0007669"/>
    <property type="project" value="UniProtKB-KW"/>
</dbReference>
<keyword evidence="13" id="KW-1015">Disulfide bond</keyword>
<evidence type="ECO:0000256" key="4">
    <source>
        <dbReference type="ARBA" id="ARBA00022679"/>
    </source>
</evidence>
<dbReference type="Pfam" id="PF12810">
    <property type="entry name" value="ALK_LTK_GRD"/>
    <property type="match status" value="1"/>
</dbReference>
<keyword evidence="14" id="KW-0675">Receptor</keyword>
<proteinExistence type="predicted"/>
<dbReference type="PANTHER" id="PTHR31535:SF3">
    <property type="entry name" value="REGULATORY PROTEIN ZESTE"/>
    <property type="match status" value="1"/>
</dbReference>
<sequence length="315" mass="31738">MIIRITPLLFFLSFINAQIALPTFQGVHKPHSTSASSLYDFTSHTFTNCGATGTTGPTLANCKSSYDTSWENDTDLFNVQTQGVQEWTVPADGTYRIEAFGAQGGINHNGDEGGLGARMRTDFDLTQGEVLKIVVGQKGVISPQGNRWNGGSGGGGGSFVWKNSSTTLLIAAGGGGGSGLTNPGSPYYIGMDGVTSEDGTDARDAGGNKGTGGNDAPNNGGRGWSTVQSSAVGYSRMNNYGGDGGFGGGGGGGYGTASNRQHSGGGGGGYSGGGITSTNYYAGGGGGSYSSSTSNPSNSAGARESHGQVIITIQD</sequence>
<dbReference type="EC" id="2.7.10.1" evidence="2"/>
<evidence type="ECO:0000256" key="6">
    <source>
        <dbReference type="ARBA" id="ARBA00022729"/>
    </source>
</evidence>
<keyword evidence="9" id="KW-0067">ATP-binding</keyword>
<evidence type="ECO:0000256" key="10">
    <source>
        <dbReference type="ARBA" id="ARBA00022989"/>
    </source>
</evidence>
<dbReference type="GO" id="GO:0004714">
    <property type="term" value="F:transmembrane receptor protein tyrosine kinase activity"/>
    <property type="evidence" value="ECO:0007669"/>
    <property type="project" value="UniProtKB-EC"/>
</dbReference>
<keyword evidence="5" id="KW-0812">Transmembrane</keyword>
<keyword evidence="12" id="KW-0829">Tyrosine-protein kinase</keyword>
<evidence type="ECO:0000313" key="18">
    <source>
        <dbReference type="EMBL" id="SVB14721.1"/>
    </source>
</evidence>
<keyword evidence="11" id="KW-0472">Membrane</keyword>
<evidence type="ECO:0000256" key="13">
    <source>
        <dbReference type="ARBA" id="ARBA00023157"/>
    </source>
</evidence>
<evidence type="ECO:0000256" key="14">
    <source>
        <dbReference type="ARBA" id="ARBA00023170"/>
    </source>
</evidence>
<evidence type="ECO:0000256" key="2">
    <source>
        <dbReference type="ARBA" id="ARBA00011902"/>
    </source>
</evidence>
<dbReference type="GO" id="GO:0005886">
    <property type="term" value="C:plasma membrane"/>
    <property type="evidence" value="ECO:0007669"/>
    <property type="project" value="UniProtKB-SubCell"/>
</dbReference>
<dbReference type="PANTHER" id="PTHR31535">
    <property type="match status" value="1"/>
</dbReference>
<feature type="region of interest" description="Disordered" evidence="16">
    <location>
        <begin position="281"/>
        <end position="315"/>
    </location>
</feature>
<dbReference type="AlphaFoldDB" id="A0A382BMF8"/>
<evidence type="ECO:0000259" key="17">
    <source>
        <dbReference type="Pfam" id="PF12810"/>
    </source>
</evidence>
<evidence type="ECO:0000256" key="15">
    <source>
        <dbReference type="ARBA" id="ARBA00023180"/>
    </source>
</evidence>
<protein>
    <recommendedName>
        <fullName evidence="2">receptor protein-tyrosine kinase</fullName>
        <ecNumber evidence="2">2.7.10.1</ecNumber>
    </recommendedName>
</protein>
<evidence type="ECO:0000256" key="7">
    <source>
        <dbReference type="ARBA" id="ARBA00022741"/>
    </source>
</evidence>
<keyword evidence="8" id="KW-0418">Kinase</keyword>
<keyword evidence="10" id="KW-1133">Transmembrane helix</keyword>
<feature type="compositionally biased region" description="Low complexity" evidence="16">
    <location>
        <begin position="289"/>
        <end position="302"/>
    </location>
</feature>
<feature type="domain" description="ALK/LTK-like glycine-rich" evidence="17">
    <location>
        <begin position="92"/>
        <end position="298"/>
    </location>
</feature>
<feature type="region of interest" description="Disordered" evidence="16">
    <location>
        <begin position="191"/>
        <end position="227"/>
    </location>
</feature>
<name>A0A382BMF8_9ZZZZ</name>
<dbReference type="EMBL" id="UINC01030393">
    <property type="protein sequence ID" value="SVB14721.1"/>
    <property type="molecule type" value="Genomic_DNA"/>
</dbReference>